<dbReference type="InterPro" id="IPR036291">
    <property type="entry name" value="NAD(P)-bd_dom_sf"/>
</dbReference>
<reference evidence="3 4" key="1">
    <citation type="submission" date="2019-09" db="EMBL/GenBank/DDBJ databases">
        <title>Nocardioides panacisoli sp. nov., isolated from the soil of a ginseng field.</title>
        <authorList>
            <person name="Cho C."/>
        </authorList>
    </citation>
    <scope>NUCLEOTIDE SEQUENCE [LARGE SCALE GENOMIC DNA]</scope>
    <source>
        <strain evidence="3 4">BN130099</strain>
    </source>
</reference>
<comment type="similarity">
    <text evidence="1">Belongs to the NAD(P)-dependent epimerase/dehydratase family.</text>
</comment>
<dbReference type="Gene3D" id="3.40.50.720">
    <property type="entry name" value="NAD(P)-binding Rossmann-like Domain"/>
    <property type="match status" value="1"/>
</dbReference>
<feature type="domain" description="NAD-dependent epimerase/dehydratase" evidence="2">
    <location>
        <begin position="5"/>
        <end position="176"/>
    </location>
</feature>
<proteinExistence type="inferred from homology"/>
<keyword evidence="4" id="KW-1185">Reference proteome</keyword>
<dbReference type="Proteomes" id="UP000325003">
    <property type="component" value="Unassembled WGS sequence"/>
</dbReference>
<evidence type="ECO:0000256" key="1">
    <source>
        <dbReference type="ARBA" id="ARBA00007637"/>
    </source>
</evidence>
<dbReference type="PANTHER" id="PTHR43000">
    <property type="entry name" value="DTDP-D-GLUCOSE 4,6-DEHYDRATASE-RELATED"/>
    <property type="match status" value="1"/>
</dbReference>
<reference evidence="3 4" key="2">
    <citation type="submission" date="2019-09" db="EMBL/GenBank/DDBJ databases">
        <authorList>
            <person name="Jin C."/>
        </authorList>
    </citation>
    <scope>NUCLEOTIDE SEQUENCE [LARGE SCALE GENOMIC DNA]</scope>
    <source>
        <strain evidence="3 4">BN130099</strain>
    </source>
</reference>
<dbReference type="AlphaFoldDB" id="A0A5B1LAR2"/>
<accession>A0A5B1LAR2</accession>
<evidence type="ECO:0000259" key="2">
    <source>
        <dbReference type="Pfam" id="PF01370"/>
    </source>
</evidence>
<dbReference type="EMBL" id="VUJV01000005">
    <property type="protein sequence ID" value="KAA1417742.1"/>
    <property type="molecule type" value="Genomic_DNA"/>
</dbReference>
<organism evidence="3 4">
    <name type="scientific">Nocardioides humilatus</name>
    <dbReference type="NCBI Taxonomy" id="2607660"/>
    <lineage>
        <taxon>Bacteria</taxon>
        <taxon>Bacillati</taxon>
        <taxon>Actinomycetota</taxon>
        <taxon>Actinomycetes</taxon>
        <taxon>Propionibacteriales</taxon>
        <taxon>Nocardioidaceae</taxon>
        <taxon>Nocardioides</taxon>
    </lineage>
</organism>
<evidence type="ECO:0000313" key="3">
    <source>
        <dbReference type="EMBL" id="KAA1417742.1"/>
    </source>
</evidence>
<dbReference type="SUPFAM" id="SSF51735">
    <property type="entry name" value="NAD(P)-binding Rossmann-fold domains"/>
    <property type="match status" value="1"/>
</dbReference>
<gene>
    <name evidence="3" type="ORF">F0U44_15735</name>
</gene>
<evidence type="ECO:0000313" key="4">
    <source>
        <dbReference type="Proteomes" id="UP000325003"/>
    </source>
</evidence>
<name>A0A5B1LAR2_9ACTN</name>
<dbReference type="InterPro" id="IPR001509">
    <property type="entry name" value="Epimerase_deHydtase"/>
</dbReference>
<comment type="caution">
    <text evidence="3">The sequence shown here is derived from an EMBL/GenBank/DDBJ whole genome shotgun (WGS) entry which is preliminary data.</text>
</comment>
<dbReference type="Pfam" id="PF01370">
    <property type="entry name" value="Epimerase"/>
    <property type="match status" value="1"/>
</dbReference>
<sequence length="355" mass="37531">MVKHVLVTGACGLVGTAVVDRMAADGWQVTATDLDIPANRKAVARRRGPGSPTYRWGDLTNSSEVAVLLKEAQPDVVVHLAAVIPPTCYAAPRVARAVNVGAVEILVAAAERLARPPRLVMASSVAVYGARNPHRDLGLLTVDTPPDPADSYGQHKTEAEAILRASSLEFVVLRLGGVLTVEAGTAGNEALEFGAMLPADGRIQTVDVRDVATAFAAASAAPVVGETFLIGGDDSHRRVQGEIGSDIIEAMGLAGALPVGRPGNPDDDTSWFATDWMDTASAQAALDFQHHTWDGMLAEIRERAGWKRPLLRVLTPVVRVALARRSPYRGAPGTYADLWGKVRAKWGEPAPDPVG</sequence>
<protein>
    <submittedName>
        <fullName evidence="3">NAD(P)-dependent oxidoreductase</fullName>
    </submittedName>
</protein>